<evidence type="ECO:0000256" key="3">
    <source>
        <dbReference type="ARBA" id="ARBA00022692"/>
    </source>
</evidence>
<keyword evidence="5 8" id="KW-0472">Membrane</keyword>
<feature type="transmembrane region" description="Helical" evidence="8">
    <location>
        <begin position="111"/>
        <end position="129"/>
    </location>
</feature>
<keyword evidence="10" id="KW-1185">Reference proteome</keyword>
<evidence type="ECO:0000256" key="8">
    <source>
        <dbReference type="SAM" id="Phobius"/>
    </source>
</evidence>
<evidence type="ECO:0000256" key="4">
    <source>
        <dbReference type="ARBA" id="ARBA00022989"/>
    </source>
</evidence>
<dbReference type="GO" id="GO:0043025">
    <property type="term" value="C:neuronal cell body"/>
    <property type="evidence" value="ECO:0007669"/>
    <property type="project" value="TreeGrafter"/>
</dbReference>
<name>A0A8J2KIC6_9HEXA</name>
<dbReference type="GO" id="GO:0007165">
    <property type="term" value="P:signal transduction"/>
    <property type="evidence" value="ECO:0007669"/>
    <property type="project" value="UniProtKB-KW"/>
</dbReference>
<dbReference type="GO" id="GO:0005886">
    <property type="term" value="C:plasma membrane"/>
    <property type="evidence" value="ECO:0007669"/>
    <property type="project" value="UniProtKB-SubCell"/>
</dbReference>
<feature type="transmembrane region" description="Helical" evidence="8">
    <location>
        <begin position="73"/>
        <end position="99"/>
    </location>
</feature>
<dbReference type="GO" id="GO:0030424">
    <property type="term" value="C:axon"/>
    <property type="evidence" value="ECO:0007669"/>
    <property type="project" value="TreeGrafter"/>
</dbReference>
<feature type="transmembrane region" description="Helical" evidence="8">
    <location>
        <begin position="428"/>
        <end position="445"/>
    </location>
</feature>
<dbReference type="Pfam" id="PF08395">
    <property type="entry name" value="7tm_7"/>
    <property type="match status" value="1"/>
</dbReference>
<evidence type="ECO:0000313" key="10">
    <source>
        <dbReference type="Proteomes" id="UP000708208"/>
    </source>
</evidence>
<dbReference type="GO" id="GO:0030425">
    <property type="term" value="C:dendrite"/>
    <property type="evidence" value="ECO:0007669"/>
    <property type="project" value="TreeGrafter"/>
</dbReference>
<dbReference type="AlphaFoldDB" id="A0A8J2KIC6"/>
<evidence type="ECO:0000256" key="6">
    <source>
        <dbReference type="ARBA" id="ARBA00023170"/>
    </source>
</evidence>
<dbReference type="PANTHER" id="PTHR21143:SF121">
    <property type="entry name" value="GUSTATORY AND ODORANT RECEPTOR 21A"/>
    <property type="match status" value="1"/>
</dbReference>
<evidence type="ECO:0000256" key="7">
    <source>
        <dbReference type="ARBA" id="ARBA00023224"/>
    </source>
</evidence>
<feature type="transmembrane region" description="Helical" evidence="8">
    <location>
        <begin position="352"/>
        <end position="374"/>
    </location>
</feature>
<comment type="subcellular location">
    <subcellularLocation>
        <location evidence="1">Cell membrane</location>
        <topology evidence="1">Multi-pass membrane protein</topology>
    </subcellularLocation>
</comment>
<evidence type="ECO:0008006" key="11">
    <source>
        <dbReference type="Google" id="ProtNLM"/>
    </source>
</evidence>
<dbReference type="EMBL" id="CAJVCH010297293">
    <property type="protein sequence ID" value="CAG7785462.1"/>
    <property type="molecule type" value="Genomic_DNA"/>
</dbReference>
<keyword evidence="3 8" id="KW-0812">Transmembrane</keyword>
<keyword evidence="6" id="KW-0675">Receptor</keyword>
<dbReference type="GO" id="GO:0050909">
    <property type="term" value="P:sensory perception of taste"/>
    <property type="evidence" value="ECO:0007669"/>
    <property type="project" value="InterPro"/>
</dbReference>
<evidence type="ECO:0000256" key="5">
    <source>
        <dbReference type="ARBA" id="ARBA00023136"/>
    </source>
</evidence>
<dbReference type="OrthoDB" id="5800391at2759"/>
<gene>
    <name evidence="9" type="ORF">AFUS01_LOCUS24085</name>
</gene>
<evidence type="ECO:0000313" key="9">
    <source>
        <dbReference type="EMBL" id="CAG7785462.1"/>
    </source>
</evidence>
<dbReference type="PANTHER" id="PTHR21143">
    <property type="entry name" value="INVERTEBRATE GUSTATORY RECEPTOR"/>
    <property type="match status" value="1"/>
</dbReference>
<keyword evidence="7" id="KW-0807">Transducer</keyword>
<keyword evidence="4 8" id="KW-1133">Transmembrane helix</keyword>
<comment type="caution">
    <text evidence="9">The sequence shown here is derived from an EMBL/GenBank/DDBJ whole genome shotgun (WGS) entry which is preliminary data.</text>
</comment>
<protein>
    <recommendedName>
        <fullName evidence="11">Gustatory receptor</fullName>
    </recommendedName>
</protein>
<organism evidence="9 10">
    <name type="scientific">Allacma fusca</name>
    <dbReference type="NCBI Taxonomy" id="39272"/>
    <lineage>
        <taxon>Eukaryota</taxon>
        <taxon>Metazoa</taxon>
        <taxon>Ecdysozoa</taxon>
        <taxon>Arthropoda</taxon>
        <taxon>Hexapoda</taxon>
        <taxon>Collembola</taxon>
        <taxon>Symphypleona</taxon>
        <taxon>Sminthuridae</taxon>
        <taxon>Allacma</taxon>
    </lineage>
</organism>
<accession>A0A8J2KIC6</accession>
<proteinExistence type="predicted"/>
<reference evidence="9" key="1">
    <citation type="submission" date="2021-06" db="EMBL/GenBank/DDBJ databases">
        <authorList>
            <person name="Hodson N. C."/>
            <person name="Mongue J. A."/>
            <person name="Jaron S. K."/>
        </authorList>
    </citation>
    <scope>NUCLEOTIDE SEQUENCE</scope>
</reference>
<feature type="transmembrane region" description="Helical" evidence="8">
    <location>
        <begin position="314"/>
        <end position="340"/>
    </location>
</feature>
<evidence type="ECO:0000256" key="1">
    <source>
        <dbReference type="ARBA" id="ARBA00004651"/>
    </source>
</evidence>
<dbReference type="Proteomes" id="UP000708208">
    <property type="component" value="Unassembled WGS sequence"/>
</dbReference>
<dbReference type="InterPro" id="IPR013604">
    <property type="entry name" value="7TM_chemorcpt"/>
</dbReference>
<sequence length="465" mass="52722">MDKRLQEEWERAVYNAQMQNFKSPSESRKVVSVYKNLKFFSIIGFFLGVFPVNNCCFGSTASELSSRRLSFHYLWSWMTFLVKVVGLLLLLSFLSAILAFEYAKMNIVDTIAWAIVYMITFSFGGYLHVAHTVRTKKVISLLQRIDLYDEKYYYCSRPTRSDEPMGKSVVIFIKHGSLTVAVLSMVMILVEYGVTFYYILLFYFGALLKDRLGEIVTYIQYKSVSKGNFGKMQGTRTPYEDGSGGGEMRSRKVACSSNPGINNWNGNGRTVVKLSKDRSSRDDGAWGYHTHKSWLAISQQYLDFHDVHDQYCDFIGFSFIVLFATLTISLVCMVFCYSGAGNEFLENCSKTILGMVVVSFLRILFLADVGELFLKKHAEMLKSLTKVQQSAHFMPPEKSQFKQLFLTATTLPVRLSAMGFFTVSRQNVTSILGVIITYVIVLVQFRSSNEPSVLHGNETTGFTGT</sequence>
<keyword evidence="2" id="KW-1003">Cell membrane</keyword>
<evidence type="ECO:0000256" key="2">
    <source>
        <dbReference type="ARBA" id="ARBA00022475"/>
    </source>
</evidence>
<feature type="transmembrane region" description="Helical" evidence="8">
    <location>
        <begin position="39"/>
        <end position="61"/>
    </location>
</feature>